<gene>
    <name evidence="2" type="ORF">G5V58_17665</name>
</gene>
<name>A0A6G6WG88_9ACTN</name>
<proteinExistence type="predicted"/>
<dbReference type="KEGG" id="nano:G5V58_17665"/>
<evidence type="ECO:0000313" key="3">
    <source>
        <dbReference type="Proteomes" id="UP000502996"/>
    </source>
</evidence>
<reference evidence="2 3" key="1">
    <citation type="submission" date="2020-02" db="EMBL/GenBank/DDBJ databases">
        <title>Full genome sequence of Nocardioides sp. R-3366.</title>
        <authorList>
            <person name="Im W.-T."/>
        </authorList>
    </citation>
    <scope>NUCLEOTIDE SEQUENCE [LARGE SCALE GENOMIC DNA]</scope>
    <source>
        <strain evidence="2 3">R-3366</strain>
    </source>
</reference>
<dbReference type="InterPro" id="IPR009839">
    <property type="entry name" value="SseB_N"/>
</dbReference>
<evidence type="ECO:0000313" key="2">
    <source>
        <dbReference type="EMBL" id="QIG44361.1"/>
    </source>
</evidence>
<accession>A0A6G6WG88</accession>
<evidence type="ECO:0000259" key="1">
    <source>
        <dbReference type="Pfam" id="PF07179"/>
    </source>
</evidence>
<dbReference type="EMBL" id="CP049257">
    <property type="protein sequence ID" value="QIG44361.1"/>
    <property type="molecule type" value="Genomic_DNA"/>
</dbReference>
<keyword evidence="3" id="KW-1185">Reference proteome</keyword>
<dbReference type="Proteomes" id="UP000502996">
    <property type="component" value="Chromosome"/>
</dbReference>
<sequence length="123" mass="12611">MSENDAQAEAEAMLTQLAATIALLPQELPEGEEPAPEGTIALPVVEQDGTSYVPVFTSRESLAAAGADPDHAVEVALVQLAAGWPSDELWLAVDPASENALTLPPDVVRALPGFVGAGPNGTL</sequence>
<dbReference type="Pfam" id="PF07179">
    <property type="entry name" value="SseB"/>
    <property type="match status" value="1"/>
</dbReference>
<dbReference type="RefSeq" id="WP_165235631.1">
    <property type="nucleotide sequence ID" value="NZ_CP049257.1"/>
</dbReference>
<organism evidence="2 3">
    <name type="scientific">Nocardioides anomalus</name>
    <dbReference type="NCBI Taxonomy" id="2712223"/>
    <lineage>
        <taxon>Bacteria</taxon>
        <taxon>Bacillati</taxon>
        <taxon>Actinomycetota</taxon>
        <taxon>Actinomycetes</taxon>
        <taxon>Propionibacteriales</taxon>
        <taxon>Nocardioidaceae</taxon>
        <taxon>Nocardioides</taxon>
    </lineage>
</organism>
<feature type="domain" description="SseB protein N-terminal" evidence="1">
    <location>
        <begin position="5"/>
        <end position="110"/>
    </location>
</feature>
<dbReference type="AlphaFoldDB" id="A0A6G6WG88"/>
<protein>
    <submittedName>
        <fullName evidence="2">SseB family protein</fullName>
    </submittedName>
</protein>